<dbReference type="Pfam" id="PF00096">
    <property type="entry name" value="zf-C2H2"/>
    <property type="match status" value="1"/>
</dbReference>
<evidence type="ECO:0000256" key="4">
    <source>
        <dbReference type="ARBA" id="ARBA00022771"/>
    </source>
</evidence>
<dbReference type="OrthoDB" id="6077919at2759"/>
<evidence type="ECO:0000313" key="11">
    <source>
        <dbReference type="Proteomes" id="UP000594454"/>
    </source>
</evidence>
<dbReference type="Gene3D" id="3.30.160.60">
    <property type="entry name" value="Classic Zinc Finger"/>
    <property type="match status" value="1"/>
</dbReference>
<dbReference type="EMBL" id="LR899009">
    <property type="protein sequence ID" value="CAD7079623.1"/>
    <property type="molecule type" value="Genomic_DNA"/>
</dbReference>
<keyword evidence="11" id="KW-1185">Reference proteome</keyword>
<feature type="domain" description="C2H2-type" evidence="9">
    <location>
        <begin position="71"/>
        <end position="99"/>
    </location>
</feature>
<evidence type="ECO:0000256" key="3">
    <source>
        <dbReference type="ARBA" id="ARBA00022737"/>
    </source>
</evidence>
<proteinExistence type="predicted"/>
<reference evidence="10 11" key="1">
    <citation type="submission" date="2020-11" db="EMBL/GenBank/DDBJ databases">
        <authorList>
            <person name="Wallbank WR R."/>
            <person name="Pardo Diaz C."/>
            <person name="Kozak K."/>
            <person name="Martin S."/>
            <person name="Jiggins C."/>
            <person name="Moest M."/>
            <person name="Warren A I."/>
            <person name="Generalovic N T."/>
            <person name="Byers J.R.P. K."/>
            <person name="Montejo-Kovacevich G."/>
            <person name="Yen C E."/>
        </authorList>
    </citation>
    <scope>NUCLEOTIDE SEQUENCE [LARGE SCALE GENOMIC DNA]</scope>
</reference>
<sequence length="317" mass="35548">MEAEPGAHFFTVIAGAKLASVAGAGGALLTRIKKEPSEKEYVCVICSAFMIGDEDYQAHMEQHNAQSQFNFPCSDCDGSFASRYDLETHTLQTHSQLMKFEYAHIKEEVQINEAPPLTEARLDLLANDAKCPRCSEYFATKILLRDHQIAEHPEYYTGYLCRHNKCNQKFYKYDEYIHHLAEHKLKHTAGRQLGYSRGAVKSHLPDQTRAELVRDFSVSRGAGHPSPCESESKPALGVPGGSTPEAVPCRSIRGESASFAFSPTARGERPRSKSVRIDDKLCDHLDTNWIHGTFFGLRHKSNVLSNFEKSGEERELI</sequence>
<dbReference type="GO" id="GO:0005634">
    <property type="term" value="C:nucleus"/>
    <property type="evidence" value="ECO:0007669"/>
    <property type="project" value="UniProtKB-SubCell"/>
</dbReference>
<name>A0A7R8YNI8_HERIL</name>
<evidence type="ECO:0000256" key="5">
    <source>
        <dbReference type="ARBA" id="ARBA00022833"/>
    </source>
</evidence>
<dbReference type="GO" id="GO:0008270">
    <property type="term" value="F:zinc ion binding"/>
    <property type="evidence" value="ECO:0007669"/>
    <property type="project" value="UniProtKB-KW"/>
</dbReference>
<comment type="subcellular location">
    <subcellularLocation>
        <location evidence="1">Nucleus</location>
    </subcellularLocation>
</comment>
<dbReference type="PANTHER" id="PTHR24406">
    <property type="entry name" value="TRANSCRIPTIONAL REPRESSOR CTCFL-RELATED"/>
    <property type="match status" value="1"/>
</dbReference>
<evidence type="ECO:0000256" key="7">
    <source>
        <dbReference type="PROSITE-ProRule" id="PRU00042"/>
    </source>
</evidence>
<accession>A0A7R8YNI8</accession>
<keyword evidence="5" id="KW-0862">Zinc</keyword>
<evidence type="ECO:0000256" key="8">
    <source>
        <dbReference type="SAM" id="MobiDB-lite"/>
    </source>
</evidence>
<dbReference type="AlphaFoldDB" id="A0A7R8YNI8"/>
<dbReference type="SMART" id="SM00355">
    <property type="entry name" value="ZnF_C2H2"/>
    <property type="match status" value="4"/>
</dbReference>
<gene>
    <name evidence="10" type="ORF">HERILL_LOCUS2832</name>
</gene>
<evidence type="ECO:0000259" key="9">
    <source>
        <dbReference type="PROSITE" id="PS50157"/>
    </source>
</evidence>
<keyword evidence="4 7" id="KW-0863">Zinc-finger</keyword>
<keyword evidence="3" id="KW-0677">Repeat</keyword>
<organism evidence="10 11">
    <name type="scientific">Hermetia illucens</name>
    <name type="common">Black soldier fly</name>
    <dbReference type="NCBI Taxonomy" id="343691"/>
    <lineage>
        <taxon>Eukaryota</taxon>
        <taxon>Metazoa</taxon>
        <taxon>Ecdysozoa</taxon>
        <taxon>Arthropoda</taxon>
        <taxon>Hexapoda</taxon>
        <taxon>Insecta</taxon>
        <taxon>Pterygota</taxon>
        <taxon>Neoptera</taxon>
        <taxon>Endopterygota</taxon>
        <taxon>Diptera</taxon>
        <taxon>Brachycera</taxon>
        <taxon>Stratiomyomorpha</taxon>
        <taxon>Stratiomyidae</taxon>
        <taxon>Hermetiinae</taxon>
        <taxon>Hermetia</taxon>
    </lineage>
</organism>
<dbReference type="InterPro" id="IPR013087">
    <property type="entry name" value="Znf_C2H2_type"/>
</dbReference>
<evidence type="ECO:0000256" key="6">
    <source>
        <dbReference type="ARBA" id="ARBA00023242"/>
    </source>
</evidence>
<evidence type="ECO:0000256" key="1">
    <source>
        <dbReference type="ARBA" id="ARBA00004123"/>
    </source>
</evidence>
<dbReference type="InParanoid" id="A0A7R8YNI8"/>
<keyword evidence="6" id="KW-0539">Nucleus</keyword>
<evidence type="ECO:0000313" key="10">
    <source>
        <dbReference type="EMBL" id="CAD7079623.1"/>
    </source>
</evidence>
<dbReference type="PROSITE" id="PS00028">
    <property type="entry name" value="ZINC_FINGER_C2H2_1"/>
    <property type="match status" value="3"/>
</dbReference>
<dbReference type="Proteomes" id="UP000594454">
    <property type="component" value="Chromosome 1"/>
</dbReference>
<evidence type="ECO:0000256" key="2">
    <source>
        <dbReference type="ARBA" id="ARBA00022723"/>
    </source>
</evidence>
<dbReference type="PROSITE" id="PS50157">
    <property type="entry name" value="ZINC_FINGER_C2H2_2"/>
    <property type="match status" value="1"/>
</dbReference>
<protein>
    <recommendedName>
        <fullName evidence="9">C2H2-type domain-containing protein</fullName>
    </recommendedName>
</protein>
<feature type="region of interest" description="Disordered" evidence="8">
    <location>
        <begin position="221"/>
        <end position="245"/>
    </location>
</feature>
<dbReference type="InterPro" id="IPR050888">
    <property type="entry name" value="ZnF_C2H2-type_TF"/>
</dbReference>
<keyword evidence="2" id="KW-0479">Metal-binding</keyword>